<dbReference type="PROSITE" id="PS51296">
    <property type="entry name" value="RIESKE"/>
    <property type="match status" value="1"/>
</dbReference>
<accession>A0ABP7DQH9</accession>
<evidence type="ECO:0000313" key="12">
    <source>
        <dbReference type="EMBL" id="GAA3708539.1"/>
    </source>
</evidence>
<feature type="domain" description="Rieske" evidence="11">
    <location>
        <begin position="98"/>
        <end position="189"/>
    </location>
</feature>
<feature type="region of interest" description="Disordered" evidence="10">
    <location>
        <begin position="1"/>
        <end position="23"/>
    </location>
</feature>
<comment type="function">
    <text evidence="1">Iron-sulfur subunit of the cytochrome bc1 complex, an essential component of the respiratory electron transport chain required for ATP synthesis. The bc1 complex catalyzes the oxidation of menaquinol and the reduction of cytochrome c in the respiratory chain. The bc1 complex operates through a Q-cycle mechanism that couples electron transfer to generation of the proton gradient that drives ATP synthesis.</text>
</comment>
<evidence type="ECO:0000256" key="10">
    <source>
        <dbReference type="SAM" id="MobiDB-lite"/>
    </source>
</evidence>
<evidence type="ECO:0000256" key="1">
    <source>
        <dbReference type="ARBA" id="ARBA00002494"/>
    </source>
</evidence>
<evidence type="ECO:0000256" key="7">
    <source>
        <dbReference type="ARBA" id="ARBA00023157"/>
    </source>
</evidence>
<name>A0ABP7DQH9_9ACTN</name>
<evidence type="ECO:0000256" key="9">
    <source>
        <dbReference type="ARBA" id="ARBA00034078"/>
    </source>
</evidence>
<evidence type="ECO:0000259" key="11">
    <source>
        <dbReference type="PROSITE" id="PS51296"/>
    </source>
</evidence>
<dbReference type="SUPFAM" id="SSF50022">
    <property type="entry name" value="ISP domain"/>
    <property type="match status" value="1"/>
</dbReference>
<dbReference type="PROSITE" id="PS51318">
    <property type="entry name" value="TAT"/>
    <property type="match status" value="1"/>
</dbReference>
<proteinExistence type="predicted"/>
<feature type="region of interest" description="Disordered" evidence="10">
    <location>
        <begin position="58"/>
        <end position="97"/>
    </location>
</feature>
<sequence>MSTTTPTPTAEATPPATTTATMPTTCCGRRTVLRAAGLVALSGGAVALAACSADSATTAPSAGATSAEPSAAESSAAASPSESAASPSADASSQAPAGTTVAISEVTVGGGLVVDEKYVVTQPKDGEFKAFSAICTHQGCPVGSVEDGVIVCPCHNSHFDITSGDPVSGPAQEPLPAVEFVTSGDSIVITG</sequence>
<dbReference type="CDD" id="cd03467">
    <property type="entry name" value="Rieske"/>
    <property type="match status" value="1"/>
</dbReference>
<evidence type="ECO:0000256" key="2">
    <source>
        <dbReference type="ARBA" id="ARBA00015816"/>
    </source>
</evidence>
<dbReference type="InterPro" id="IPR036922">
    <property type="entry name" value="Rieske_2Fe-2S_sf"/>
</dbReference>
<keyword evidence="7" id="KW-1015">Disulfide bond</keyword>
<reference evidence="13" key="1">
    <citation type="journal article" date="2019" name="Int. J. Syst. Evol. Microbiol.">
        <title>The Global Catalogue of Microorganisms (GCM) 10K type strain sequencing project: providing services to taxonomists for standard genome sequencing and annotation.</title>
        <authorList>
            <consortium name="The Broad Institute Genomics Platform"/>
            <consortium name="The Broad Institute Genome Sequencing Center for Infectious Disease"/>
            <person name="Wu L."/>
            <person name="Ma J."/>
        </authorList>
    </citation>
    <scope>NUCLEOTIDE SEQUENCE [LARGE SCALE GENOMIC DNA]</scope>
    <source>
        <strain evidence="13">JCM 16548</strain>
    </source>
</reference>
<keyword evidence="3" id="KW-0001">2Fe-2S</keyword>
<dbReference type="InterPro" id="IPR017941">
    <property type="entry name" value="Rieske_2Fe-2S"/>
</dbReference>
<keyword evidence="13" id="KW-1185">Reference proteome</keyword>
<evidence type="ECO:0000256" key="8">
    <source>
        <dbReference type="ARBA" id="ARBA00029586"/>
    </source>
</evidence>
<evidence type="ECO:0000256" key="6">
    <source>
        <dbReference type="ARBA" id="ARBA00023014"/>
    </source>
</evidence>
<comment type="caution">
    <text evidence="12">The sequence shown here is derived from an EMBL/GenBank/DDBJ whole genome shotgun (WGS) entry which is preliminary data.</text>
</comment>
<dbReference type="EMBL" id="BAAAYX010000013">
    <property type="protein sequence ID" value="GAA3708539.1"/>
    <property type="molecule type" value="Genomic_DNA"/>
</dbReference>
<dbReference type="InterPro" id="IPR005805">
    <property type="entry name" value="Rieske_Fe-S_prot_C"/>
</dbReference>
<dbReference type="InterPro" id="IPR006311">
    <property type="entry name" value="TAT_signal"/>
</dbReference>
<organism evidence="12 13">
    <name type="scientific">Microlunatus aurantiacus</name>
    <dbReference type="NCBI Taxonomy" id="446786"/>
    <lineage>
        <taxon>Bacteria</taxon>
        <taxon>Bacillati</taxon>
        <taxon>Actinomycetota</taxon>
        <taxon>Actinomycetes</taxon>
        <taxon>Propionibacteriales</taxon>
        <taxon>Propionibacteriaceae</taxon>
        <taxon>Microlunatus</taxon>
    </lineage>
</organism>
<comment type="cofactor">
    <cofactor evidence="9">
        <name>[2Fe-2S] cluster</name>
        <dbReference type="ChEBI" id="CHEBI:190135"/>
    </cofactor>
</comment>
<dbReference type="Gene3D" id="2.102.10.10">
    <property type="entry name" value="Rieske [2Fe-2S] iron-sulphur domain"/>
    <property type="match status" value="1"/>
</dbReference>
<keyword evidence="4" id="KW-0479">Metal-binding</keyword>
<dbReference type="InterPro" id="IPR014349">
    <property type="entry name" value="Rieske_Fe-S_prot"/>
</dbReference>
<dbReference type="PRINTS" id="PR00162">
    <property type="entry name" value="RIESKE"/>
</dbReference>
<evidence type="ECO:0000256" key="5">
    <source>
        <dbReference type="ARBA" id="ARBA00023004"/>
    </source>
</evidence>
<dbReference type="PANTHER" id="PTHR10134">
    <property type="entry name" value="CYTOCHROME B-C1 COMPLEX SUBUNIT RIESKE, MITOCHONDRIAL"/>
    <property type="match status" value="1"/>
</dbReference>
<dbReference type="RefSeq" id="WP_344813027.1">
    <property type="nucleotide sequence ID" value="NZ_BAAAYX010000013.1"/>
</dbReference>
<dbReference type="Pfam" id="PF00355">
    <property type="entry name" value="Rieske"/>
    <property type="match status" value="1"/>
</dbReference>
<protein>
    <recommendedName>
        <fullName evidence="2">Cytochrome bc1 complex Rieske iron-sulfur subunit</fullName>
    </recommendedName>
    <alternativeName>
        <fullName evidence="8">Cytochrome bc1 reductase complex subunit QcrA</fullName>
    </alternativeName>
</protein>
<evidence type="ECO:0000256" key="3">
    <source>
        <dbReference type="ARBA" id="ARBA00022714"/>
    </source>
</evidence>
<evidence type="ECO:0000256" key="4">
    <source>
        <dbReference type="ARBA" id="ARBA00022723"/>
    </source>
</evidence>
<keyword evidence="5" id="KW-0408">Iron</keyword>
<evidence type="ECO:0000313" key="13">
    <source>
        <dbReference type="Proteomes" id="UP001500051"/>
    </source>
</evidence>
<dbReference type="Proteomes" id="UP001500051">
    <property type="component" value="Unassembled WGS sequence"/>
</dbReference>
<gene>
    <name evidence="12" type="ORF">GCM10022204_28210</name>
</gene>
<keyword evidence="6" id="KW-0411">Iron-sulfur</keyword>